<sequence>MKKYLIVAICVLFPILLYGKTRKVVYVVLDGIPADYIERVHPKYIYDIASQGGYARAYTGGEIGGYSQTPTISAIGYMNILTGTWMNKHNVDGNSNLKPNYNYWSLFRIAKEQKKNYTTAIFSGWTDNRTVLIGEGKKETDSLKIDYVFDGYDNDKVNFPQKKDELQIFDIDSVVSKAAADCIRKDAPDLSWVYLWYTDSGFHIYGDGSFMDQYVNKTDELVGQIWEAVKYREKHFDEEWMIIVTTDHGRGESGHHHGGQLARERSVWISTNFNQLNEQFRRPTLALVDILPSICRFMEFDIPQDVAFEQDGISFYGATDIYNLTTHPYDNTLKLNWQSECSEEEAVVYMSTTNNYKDGGHDQWIELGRVKASSGQFVVDLSKYPASKFYKFVVKTPNTILTRWVYK</sequence>
<protein>
    <submittedName>
        <fullName evidence="1">Alkaline phosphatase family protein</fullName>
    </submittedName>
</protein>
<dbReference type="InterPro" id="IPR017850">
    <property type="entry name" value="Alkaline_phosphatase_core_sf"/>
</dbReference>
<proteinExistence type="predicted"/>
<evidence type="ECO:0000313" key="2">
    <source>
        <dbReference type="Proteomes" id="UP001141933"/>
    </source>
</evidence>
<keyword evidence="2" id="KW-1185">Reference proteome</keyword>
<dbReference type="InterPro" id="IPR002591">
    <property type="entry name" value="Phosphodiest/P_Trfase"/>
</dbReference>
<dbReference type="EMBL" id="JAPZVM010000012">
    <property type="protein sequence ID" value="MCZ8373447.1"/>
    <property type="molecule type" value="Genomic_DNA"/>
</dbReference>
<name>A0ABT4PK64_9BACT</name>
<dbReference type="RefSeq" id="WP_269878776.1">
    <property type="nucleotide sequence ID" value="NZ_JAPZVM010000012.1"/>
</dbReference>
<organism evidence="1 2">
    <name type="scientific">Phocaeicola acetigenes</name>
    <dbReference type="NCBI Taxonomy" id="3016083"/>
    <lineage>
        <taxon>Bacteria</taxon>
        <taxon>Pseudomonadati</taxon>
        <taxon>Bacteroidota</taxon>
        <taxon>Bacteroidia</taxon>
        <taxon>Bacteroidales</taxon>
        <taxon>Bacteroidaceae</taxon>
        <taxon>Phocaeicola</taxon>
    </lineage>
</organism>
<reference evidence="1" key="1">
    <citation type="submission" date="2022-12" db="EMBL/GenBank/DDBJ databases">
        <title>Phocaeicola acetigenes sp. nov., isolated feces from a healthy human.</title>
        <authorList>
            <person name="Do H."/>
            <person name="Ha Y.B."/>
            <person name="Kim J.-S."/>
            <person name="Suh M.K."/>
            <person name="Kim H.S."/>
            <person name="Lee J.-S."/>
        </authorList>
    </citation>
    <scope>NUCLEOTIDE SEQUENCE</scope>
    <source>
        <strain evidence="1">KGMB11183</strain>
    </source>
</reference>
<evidence type="ECO:0000313" key="1">
    <source>
        <dbReference type="EMBL" id="MCZ8373447.1"/>
    </source>
</evidence>
<dbReference type="SUPFAM" id="SSF53649">
    <property type="entry name" value="Alkaline phosphatase-like"/>
    <property type="match status" value="1"/>
</dbReference>
<gene>
    <name evidence="1" type="ORF">O6P32_12145</name>
</gene>
<dbReference type="PANTHER" id="PTHR10151:SF120">
    <property type="entry name" value="BIS(5'-ADENOSYL)-TRIPHOSPHATASE"/>
    <property type="match status" value="1"/>
</dbReference>
<comment type="caution">
    <text evidence="1">The sequence shown here is derived from an EMBL/GenBank/DDBJ whole genome shotgun (WGS) entry which is preliminary data.</text>
</comment>
<dbReference type="Gene3D" id="3.40.720.10">
    <property type="entry name" value="Alkaline Phosphatase, subunit A"/>
    <property type="match status" value="1"/>
</dbReference>
<dbReference type="PANTHER" id="PTHR10151">
    <property type="entry name" value="ECTONUCLEOTIDE PYROPHOSPHATASE/PHOSPHODIESTERASE"/>
    <property type="match status" value="1"/>
</dbReference>
<dbReference type="Proteomes" id="UP001141933">
    <property type="component" value="Unassembled WGS sequence"/>
</dbReference>
<dbReference type="Pfam" id="PF01663">
    <property type="entry name" value="Phosphodiest"/>
    <property type="match status" value="1"/>
</dbReference>
<accession>A0ABT4PK64</accession>